<keyword evidence="2" id="KW-1185">Reference proteome</keyword>
<dbReference type="Proteomes" id="UP000092993">
    <property type="component" value="Unassembled WGS sequence"/>
</dbReference>
<reference evidence="1 2" key="1">
    <citation type="submission" date="2016-03" db="EMBL/GenBank/DDBJ databases">
        <title>Whole genome sequencing of Grifola frondosa 9006-11.</title>
        <authorList>
            <person name="Min B."/>
            <person name="Park H."/>
            <person name="Kim J.-G."/>
            <person name="Cho H."/>
            <person name="Oh Y.-L."/>
            <person name="Kong W.-S."/>
            <person name="Choi I.-G."/>
        </authorList>
    </citation>
    <scope>NUCLEOTIDE SEQUENCE [LARGE SCALE GENOMIC DNA]</scope>
    <source>
        <strain evidence="1 2">9006-11</strain>
    </source>
</reference>
<evidence type="ECO:0000313" key="1">
    <source>
        <dbReference type="EMBL" id="OBZ75609.1"/>
    </source>
</evidence>
<comment type="caution">
    <text evidence="1">The sequence shown here is derived from an EMBL/GenBank/DDBJ whole genome shotgun (WGS) entry which is preliminary data.</text>
</comment>
<name>A0A1C7MGM2_GRIFR</name>
<organism evidence="1 2">
    <name type="scientific">Grifola frondosa</name>
    <name type="common">Maitake</name>
    <name type="synonym">Polyporus frondosus</name>
    <dbReference type="NCBI Taxonomy" id="5627"/>
    <lineage>
        <taxon>Eukaryota</taxon>
        <taxon>Fungi</taxon>
        <taxon>Dikarya</taxon>
        <taxon>Basidiomycota</taxon>
        <taxon>Agaricomycotina</taxon>
        <taxon>Agaricomycetes</taxon>
        <taxon>Polyporales</taxon>
        <taxon>Grifolaceae</taxon>
        <taxon>Grifola</taxon>
    </lineage>
</organism>
<dbReference type="AlphaFoldDB" id="A0A1C7MGM2"/>
<sequence>MSTGRGLIRYAFASSAPVDPVNCSSLRHTSDPVQVLPRWRDRIACAQCGSIVRYFDDRWIYPGFTLQGEQLERG</sequence>
<dbReference type="EMBL" id="LUGG01000004">
    <property type="protein sequence ID" value="OBZ75609.1"/>
    <property type="molecule type" value="Genomic_DNA"/>
</dbReference>
<proteinExistence type="predicted"/>
<protein>
    <submittedName>
        <fullName evidence="1">Uncharacterized protein</fullName>
    </submittedName>
</protein>
<evidence type="ECO:0000313" key="2">
    <source>
        <dbReference type="Proteomes" id="UP000092993"/>
    </source>
</evidence>
<accession>A0A1C7MGM2</accession>
<gene>
    <name evidence="1" type="ORF">A0H81_05013</name>
</gene>